<keyword evidence="2" id="KW-1185">Reference proteome</keyword>
<accession>A0ABS7J4D4</accession>
<gene>
    <name evidence="1" type="ORF">K3174_06305</name>
</gene>
<dbReference type="EMBL" id="JAIGNO010000003">
    <property type="protein sequence ID" value="MBX7482136.1"/>
    <property type="molecule type" value="Genomic_DNA"/>
</dbReference>
<dbReference type="RefSeq" id="WP_221556923.1">
    <property type="nucleotide sequence ID" value="NZ_JAIGNO010000003.1"/>
</dbReference>
<sequence length="101" mass="11337">MQPVPETPEDALAVYLDERSEDWERDYAARMIGILEEGRAALLTTARNADEDEMLQQRAAEVLAWAWREAGTLMTEDIAGFTQAAREEIALHRGQGEGFRG</sequence>
<organism evidence="1 2">
    <name type="scientific">Qipengyuania qiaonensis</name>
    <dbReference type="NCBI Taxonomy" id="2867240"/>
    <lineage>
        <taxon>Bacteria</taxon>
        <taxon>Pseudomonadati</taxon>
        <taxon>Pseudomonadota</taxon>
        <taxon>Alphaproteobacteria</taxon>
        <taxon>Sphingomonadales</taxon>
        <taxon>Erythrobacteraceae</taxon>
        <taxon>Qipengyuania</taxon>
    </lineage>
</organism>
<name>A0ABS7J4D4_9SPHN</name>
<dbReference type="Proteomes" id="UP000755104">
    <property type="component" value="Unassembled WGS sequence"/>
</dbReference>
<comment type="caution">
    <text evidence="1">The sequence shown here is derived from an EMBL/GenBank/DDBJ whole genome shotgun (WGS) entry which is preliminary data.</text>
</comment>
<proteinExistence type="predicted"/>
<reference evidence="1 2" key="1">
    <citation type="submission" date="2021-08" db="EMBL/GenBank/DDBJ databases">
        <title>Comparative Genomics Analysis of the Genus Qipengyuania Reveals Extensive Genetic Diversity and Metabolic Versatility, Including the Description of Fifteen Novel Species.</title>
        <authorList>
            <person name="Liu Y."/>
        </authorList>
    </citation>
    <scope>NUCLEOTIDE SEQUENCE [LARGE SCALE GENOMIC DNA]</scope>
    <source>
        <strain evidence="1 2">6D47A</strain>
    </source>
</reference>
<evidence type="ECO:0000313" key="1">
    <source>
        <dbReference type="EMBL" id="MBX7482136.1"/>
    </source>
</evidence>
<evidence type="ECO:0000313" key="2">
    <source>
        <dbReference type="Proteomes" id="UP000755104"/>
    </source>
</evidence>
<protein>
    <submittedName>
        <fullName evidence="1">Uncharacterized protein</fullName>
    </submittedName>
</protein>